<dbReference type="SUPFAM" id="SSF57716">
    <property type="entry name" value="Glucocorticoid receptor-like (DNA-binding domain)"/>
    <property type="match status" value="1"/>
</dbReference>
<comment type="caution">
    <text evidence="7">The sequence shown here is derived from an EMBL/GenBank/DDBJ whole genome shotgun (WGS) entry which is preliminary data.</text>
</comment>
<dbReference type="GO" id="GO:0008270">
    <property type="term" value="F:zinc ion binding"/>
    <property type="evidence" value="ECO:0007669"/>
    <property type="project" value="UniProtKB-KW"/>
</dbReference>
<comment type="function">
    <text evidence="1">May be involved in environmental stress response.</text>
</comment>
<feature type="domain" description="A20-type" evidence="6">
    <location>
        <begin position="14"/>
        <end position="48"/>
    </location>
</feature>
<evidence type="ECO:0000256" key="1">
    <source>
        <dbReference type="ARBA" id="ARBA00003732"/>
    </source>
</evidence>
<dbReference type="EMBL" id="CABITT030000007">
    <property type="protein sequence ID" value="VVB12018.1"/>
    <property type="molecule type" value="Genomic_DNA"/>
</dbReference>
<dbReference type="Gene3D" id="1.20.5.4770">
    <property type="match status" value="1"/>
</dbReference>
<protein>
    <recommendedName>
        <fullName evidence="6">A20-type domain-containing protein</fullName>
    </recommendedName>
</protein>
<evidence type="ECO:0000256" key="3">
    <source>
        <dbReference type="ARBA" id="ARBA00022771"/>
    </source>
</evidence>
<evidence type="ECO:0000256" key="5">
    <source>
        <dbReference type="SAM" id="MobiDB-lite"/>
    </source>
</evidence>
<keyword evidence="2" id="KW-0479">Metal-binding</keyword>
<dbReference type="InterPro" id="IPR002653">
    <property type="entry name" value="Znf_A20"/>
</dbReference>
<evidence type="ECO:0000313" key="7">
    <source>
        <dbReference type="EMBL" id="VVB12018.1"/>
    </source>
</evidence>
<evidence type="ECO:0000256" key="2">
    <source>
        <dbReference type="ARBA" id="ARBA00022723"/>
    </source>
</evidence>
<keyword evidence="4" id="KW-0862">Zinc</keyword>
<dbReference type="Proteomes" id="UP000489600">
    <property type="component" value="Unassembled WGS sequence"/>
</dbReference>
<evidence type="ECO:0000313" key="8">
    <source>
        <dbReference type="Proteomes" id="UP000489600"/>
    </source>
</evidence>
<sequence>MGSEQNNSTSFTQSSKPKLCAMACGFFGSPSNMDLCSKCYRSICAEEAQTATMYSYMEEAQRVVTKRREEVQRAVAAKEAAAKKSLEPSSLFIAEPEPEPALQTEQEEEKTVVVALSKLELSEKP</sequence>
<keyword evidence="8" id="KW-1185">Reference proteome</keyword>
<proteinExistence type="predicted"/>
<reference evidence="7" key="1">
    <citation type="submission" date="2019-07" db="EMBL/GenBank/DDBJ databases">
        <authorList>
            <person name="Dittberner H."/>
        </authorList>
    </citation>
    <scope>NUCLEOTIDE SEQUENCE [LARGE SCALE GENOMIC DNA]</scope>
</reference>
<keyword evidence="3" id="KW-0863">Zinc-finger</keyword>
<feature type="region of interest" description="Disordered" evidence="5">
    <location>
        <begin position="83"/>
        <end position="109"/>
    </location>
</feature>
<name>A0A565CE98_9BRAS</name>
<evidence type="ECO:0000256" key="4">
    <source>
        <dbReference type="ARBA" id="ARBA00022833"/>
    </source>
</evidence>
<gene>
    <name evidence="7" type="ORF">ANE_LOCUS22462</name>
</gene>
<organism evidence="7 8">
    <name type="scientific">Arabis nemorensis</name>
    <dbReference type="NCBI Taxonomy" id="586526"/>
    <lineage>
        <taxon>Eukaryota</taxon>
        <taxon>Viridiplantae</taxon>
        <taxon>Streptophyta</taxon>
        <taxon>Embryophyta</taxon>
        <taxon>Tracheophyta</taxon>
        <taxon>Spermatophyta</taxon>
        <taxon>Magnoliopsida</taxon>
        <taxon>eudicotyledons</taxon>
        <taxon>Gunneridae</taxon>
        <taxon>Pentapetalae</taxon>
        <taxon>rosids</taxon>
        <taxon>malvids</taxon>
        <taxon>Brassicales</taxon>
        <taxon>Brassicaceae</taxon>
        <taxon>Arabideae</taxon>
        <taxon>Arabis</taxon>
    </lineage>
</organism>
<dbReference type="OrthoDB" id="1430247at2759"/>
<dbReference type="GO" id="GO:0003677">
    <property type="term" value="F:DNA binding"/>
    <property type="evidence" value="ECO:0007669"/>
    <property type="project" value="InterPro"/>
</dbReference>
<dbReference type="SMART" id="SM00259">
    <property type="entry name" value="ZnF_A20"/>
    <property type="match status" value="1"/>
</dbReference>
<dbReference type="Pfam" id="PF01754">
    <property type="entry name" value="zf-A20"/>
    <property type="match status" value="1"/>
</dbReference>
<dbReference type="AlphaFoldDB" id="A0A565CE98"/>
<dbReference type="PROSITE" id="PS51036">
    <property type="entry name" value="ZF_A20"/>
    <property type="match status" value="1"/>
</dbReference>
<accession>A0A565CE98</accession>
<evidence type="ECO:0000259" key="6">
    <source>
        <dbReference type="PROSITE" id="PS51036"/>
    </source>
</evidence>